<comment type="caution">
    <text evidence="10">The sequence shown here is derived from an EMBL/GenBank/DDBJ whole genome shotgun (WGS) entry which is preliminary data.</text>
</comment>
<reference evidence="10" key="1">
    <citation type="submission" date="2023-01" db="EMBL/GenBank/DDBJ databases">
        <title>Genome assembly of the deep-sea coral Lophelia pertusa.</title>
        <authorList>
            <person name="Herrera S."/>
            <person name="Cordes E."/>
        </authorList>
    </citation>
    <scope>NUCLEOTIDE SEQUENCE</scope>
    <source>
        <strain evidence="10">USNM1676648</strain>
        <tissue evidence="10">Polyp</tissue>
    </source>
</reference>
<dbReference type="OrthoDB" id="2019940at2759"/>
<evidence type="ECO:0000313" key="11">
    <source>
        <dbReference type="Proteomes" id="UP001163046"/>
    </source>
</evidence>
<evidence type="ECO:0000256" key="7">
    <source>
        <dbReference type="ARBA" id="ARBA00023136"/>
    </source>
</evidence>
<comment type="subcellular location">
    <subcellularLocation>
        <location evidence="1 9">Golgi apparatus membrane</location>
        <topology evidence="1 9">Single-pass type II membrane protein</topology>
    </subcellularLocation>
</comment>
<dbReference type="PANTHER" id="PTHR12137:SF54">
    <property type="entry name" value="CARBOHYDRATE SULFOTRANSFERASE"/>
    <property type="match status" value="1"/>
</dbReference>
<evidence type="ECO:0000313" key="10">
    <source>
        <dbReference type="EMBL" id="KAJ7334400.1"/>
    </source>
</evidence>
<gene>
    <name evidence="10" type="primary">CHST14_1</name>
    <name evidence="10" type="ORF">OS493_014711</name>
</gene>
<evidence type="ECO:0000256" key="1">
    <source>
        <dbReference type="ARBA" id="ARBA00004323"/>
    </source>
</evidence>
<keyword evidence="3 9" id="KW-0808">Transferase</keyword>
<dbReference type="EMBL" id="MU827784">
    <property type="protein sequence ID" value="KAJ7334400.1"/>
    <property type="molecule type" value="Genomic_DNA"/>
</dbReference>
<organism evidence="10 11">
    <name type="scientific">Desmophyllum pertusum</name>
    <dbReference type="NCBI Taxonomy" id="174260"/>
    <lineage>
        <taxon>Eukaryota</taxon>
        <taxon>Metazoa</taxon>
        <taxon>Cnidaria</taxon>
        <taxon>Anthozoa</taxon>
        <taxon>Hexacorallia</taxon>
        <taxon>Scleractinia</taxon>
        <taxon>Caryophylliina</taxon>
        <taxon>Caryophylliidae</taxon>
        <taxon>Desmophyllum</taxon>
    </lineage>
</organism>
<evidence type="ECO:0000256" key="9">
    <source>
        <dbReference type="RuleBase" id="RU364020"/>
    </source>
</evidence>
<proteinExistence type="inferred from homology"/>
<evidence type="ECO:0000256" key="2">
    <source>
        <dbReference type="ARBA" id="ARBA00006339"/>
    </source>
</evidence>
<evidence type="ECO:0000256" key="6">
    <source>
        <dbReference type="ARBA" id="ARBA00023034"/>
    </source>
</evidence>
<protein>
    <recommendedName>
        <fullName evidence="9">Carbohydrate sulfotransferase</fullName>
        <ecNumber evidence="9">2.8.2.-</ecNumber>
    </recommendedName>
</protein>
<dbReference type="GO" id="GO:0008146">
    <property type="term" value="F:sulfotransferase activity"/>
    <property type="evidence" value="ECO:0007669"/>
    <property type="project" value="InterPro"/>
</dbReference>
<dbReference type="InterPro" id="IPR005331">
    <property type="entry name" value="Sulfotransferase"/>
</dbReference>
<keyword evidence="8 9" id="KW-0325">Glycoprotein</keyword>
<comment type="similarity">
    <text evidence="2 9">Belongs to the sulfotransferase 2 family.</text>
</comment>
<keyword evidence="7" id="KW-0472">Membrane</keyword>
<evidence type="ECO:0000256" key="5">
    <source>
        <dbReference type="ARBA" id="ARBA00022989"/>
    </source>
</evidence>
<accession>A0A9X0CGQ5</accession>
<dbReference type="GO" id="GO:0016051">
    <property type="term" value="P:carbohydrate biosynthetic process"/>
    <property type="evidence" value="ECO:0007669"/>
    <property type="project" value="InterPro"/>
</dbReference>
<dbReference type="GO" id="GO:0000139">
    <property type="term" value="C:Golgi membrane"/>
    <property type="evidence" value="ECO:0007669"/>
    <property type="project" value="UniProtKB-SubCell"/>
</dbReference>
<dbReference type="InterPro" id="IPR018011">
    <property type="entry name" value="Carb_sulfotrans_8-10"/>
</dbReference>
<dbReference type="Proteomes" id="UP001163046">
    <property type="component" value="Unassembled WGS sequence"/>
</dbReference>
<dbReference type="EC" id="2.8.2.-" evidence="9"/>
<dbReference type="Pfam" id="PF03567">
    <property type="entry name" value="Sulfotransfer_2"/>
    <property type="match status" value="1"/>
</dbReference>
<evidence type="ECO:0000256" key="8">
    <source>
        <dbReference type="ARBA" id="ARBA00023180"/>
    </source>
</evidence>
<evidence type="ECO:0000256" key="3">
    <source>
        <dbReference type="ARBA" id="ARBA00022679"/>
    </source>
</evidence>
<sequence>MIVEAFRPRDIETVGMATNNVTFTEFLKYIVTYTGYMTSNDHWQKYEQLCFPCAFEYDFIGHFETLKEDARLFAEKGGNRQPRGFPASSFVKGHLRFYDVLLTSSTRGYF</sequence>
<evidence type="ECO:0000256" key="4">
    <source>
        <dbReference type="ARBA" id="ARBA00022692"/>
    </source>
</evidence>
<keyword evidence="5" id="KW-1133">Transmembrane helix</keyword>
<name>A0A9X0CGQ5_9CNID</name>
<keyword evidence="4" id="KW-0812">Transmembrane</keyword>
<keyword evidence="11" id="KW-1185">Reference proteome</keyword>
<keyword evidence="9" id="KW-0119">Carbohydrate metabolism</keyword>
<keyword evidence="6 9" id="KW-0333">Golgi apparatus</keyword>
<keyword evidence="9" id="KW-0735">Signal-anchor</keyword>
<dbReference type="PANTHER" id="PTHR12137">
    <property type="entry name" value="CARBOHYDRATE SULFOTRANSFERASE"/>
    <property type="match status" value="1"/>
</dbReference>
<dbReference type="AlphaFoldDB" id="A0A9X0CGQ5"/>